<proteinExistence type="predicted"/>
<accession>A0ABU4W8W5</accession>
<organism evidence="1 2">
    <name type="scientific">Candidatus Cetobacterium colombiensis</name>
    <dbReference type="NCBI Taxonomy" id="3073100"/>
    <lineage>
        <taxon>Bacteria</taxon>
        <taxon>Fusobacteriati</taxon>
        <taxon>Fusobacteriota</taxon>
        <taxon>Fusobacteriia</taxon>
        <taxon>Fusobacteriales</taxon>
        <taxon>Fusobacteriaceae</taxon>
        <taxon>Cetobacterium</taxon>
    </lineage>
</organism>
<name>A0ABU4W8W5_9FUSO</name>
<dbReference type="RefSeq" id="WP_320313374.1">
    <property type="nucleotide sequence ID" value="NZ_JAVIKH010000006.1"/>
</dbReference>
<protein>
    <recommendedName>
        <fullName evidence="3">Mga helix-turn-helix domain-containing protein</fullName>
    </recommendedName>
</protein>
<keyword evidence="2" id="KW-1185">Reference proteome</keyword>
<gene>
    <name evidence="1" type="ORF">RFV38_05585</name>
</gene>
<dbReference type="EMBL" id="JAVIKH010000006">
    <property type="protein sequence ID" value="MDX8335969.1"/>
    <property type="molecule type" value="Genomic_DNA"/>
</dbReference>
<evidence type="ECO:0000313" key="2">
    <source>
        <dbReference type="Proteomes" id="UP001279681"/>
    </source>
</evidence>
<dbReference type="Proteomes" id="UP001279681">
    <property type="component" value="Unassembled WGS sequence"/>
</dbReference>
<sequence>MKANITTNHIRVYKLLSFLPNENLNFICNFLKMNKQNVILYIKQIYSYINEDNSSVLINEIIEKIISSPELIDILKEKQIFTREDRIFYIILKLLRDHKVNLNALSTALHISRRTLNDDLIAVKKCLTHYNLNIFSIPSKGIELRGNIEDTRTCALSYLFKFLVEFNELPLLMTRDYISFFEKNMYKNLNNDIDYFVNTFEFDLFINNKKLIKSLYIVYNYNSHGQKIKNLSLNEFKNYFQEIFIPKHLEKAYNFFKNSSLGDLSIKYIDFLILTLKFCNGSLKKDNFSLKNDLHKIKKTFSNIGFKVSQDNFLEKFLHRINIASNQSLFLSMIDLSFLNLNLNIKIKLECYQIFIELRKIYYNIQFSNVIYIYLWNLNRNNLKETINTIVVFKDLPKFLHPVIKNSFLLKENIKISQFVRYLDIDLYVLNKENYFFITFENLNLENKYSFIKYYSLSL</sequence>
<comment type="caution">
    <text evidence="1">The sequence shown here is derived from an EMBL/GenBank/DDBJ whole genome shotgun (WGS) entry which is preliminary data.</text>
</comment>
<reference evidence="2" key="1">
    <citation type="submission" date="2023-07" db="EMBL/GenBank/DDBJ databases">
        <authorList>
            <person name="Colorado M.A."/>
            <person name="Villamil L.M."/>
            <person name="Melo J.F."/>
            <person name="Rodriguez J.A."/>
            <person name="Ruiz R.Y."/>
        </authorList>
    </citation>
    <scope>NUCLEOTIDE SEQUENCE [LARGE SCALE GENOMIC DNA]</scope>
    <source>
        <strain evidence="2">C33</strain>
    </source>
</reference>
<evidence type="ECO:0008006" key="3">
    <source>
        <dbReference type="Google" id="ProtNLM"/>
    </source>
</evidence>
<evidence type="ECO:0000313" key="1">
    <source>
        <dbReference type="EMBL" id="MDX8335969.1"/>
    </source>
</evidence>